<protein>
    <recommendedName>
        <fullName evidence="2">Xylose isomerase-like TIM barrel domain-containing protein</fullName>
    </recommendedName>
</protein>
<dbReference type="SUPFAM" id="SSF51658">
    <property type="entry name" value="Xylose isomerase-like"/>
    <property type="match status" value="1"/>
</dbReference>
<evidence type="ECO:0000313" key="4">
    <source>
        <dbReference type="Proteomes" id="UP000284656"/>
    </source>
</evidence>
<reference evidence="3 4" key="1">
    <citation type="submission" date="2016-10" db="EMBL/GenBank/DDBJ databases">
        <title>Comparative genome analysis of multiple Pseudomonas spp. focuses on biocontrol and plant growth promoting traits.</title>
        <authorList>
            <person name="Tao X.-Y."/>
            <person name="Taylor C.G."/>
        </authorList>
    </citation>
    <scope>NUCLEOTIDE SEQUENCE [LARGE SCALE GENOMIC DNA]</scope>
    <source>
        <strain evidence="3 4">29G9</strain>
    </source>
</reference>
<dbReference type="SUPFAM" id="SSF54593">
    <property type="entry name" value="Glyoxalase/Bleomycin resistance protein/Dihydroxybiphenyl dioxygenase"/>
    <property type="match status" value="1"/>
</dbReference>
<proteinExistence type="predicted"/>
<dbReference type="Gene3D" id="3.10.180.10">
    <property type="entry name" value="2,3-Dihydroxybiphenyl 1,2-Dioxygenase, domain 1"/>
    <property type="match status" value="1"/>
</dbReference>
<feature type="domain" description="Xylose isomerase-like TIM barrel" evidence="2">
    <location>
        <begin position="12"/>
        <end position="259"/>
    </location>
</feature>
<evidence type="ECO:0000313" key="3">
    <source>
        <dbReference type="EMBL" id="ROM52684.1"/>
    </source>
</evidence>
<gene>
    <name evidence="3" type="ORF">BK648_09090</name>
</gene>
<dbReference type="Pfam" id="PF01261">
    <property type="entry name" value="AP_endonuc_2"/>
    <property type="match status" value="1"/>
</dbReference>
<sequence>MVLSGSLPEKMKAAAHAGFDAIELFENDLIQCELNVAQIRELALQLNLSLDIYQPLRDFEGVSAAQLARNLDRAEHKFDVMQALGIDLMGVCSNAQADALGDRQLIADQLAELAQRAARRQLRIGFESLSWGTHCNRWSHAWDAVQRADQHNLGLILDSYHTLALRDDYRAIREIPGERIFYFQLSDAPFEVGSPPLYTRPLRTLPGLGQFDMVGFTDTVLQTGYQGPLSLEIFSDEYRGAPAESTARGAKASLKWLEARVQERRLLRDDPSSPHLKAPQPSPQLTPHALINQSPEAGQLQHLLDLIETWSTEAVAQAVPVGELETFSAEYRERFDMRRQTPILKHDPEGVIRGRTLFSDACAIELETSTHSATLVANASKDRRFTRLTIAVPDLQKALMTIGSDSQPLVLSTHYYDDLRARFALGEDKTRHLRKLNAAYDRQGTGELLQAFVPVGTDGFCLHLVERRAGYPSQSWDMAYAYVVNAALKARLSK</sequence>
<name>A0A423F952_9PSED</name>
<dbReference type="EMBL" id="MOAY01000033">
    <property type="protein sequence ID" value="ROM52684.1"/>
    <property type="molecule type" value="Genomic_DNA"/>
</dbReference>
<accession>A0A423F952</accession>
<dbReference type="InterPro" id="IPR036237">
    <property type="entry name" value="Xyl_isomerase-like_sf"/>
</dbReference>
<dbReference type="InterPro" id="IPR029068">
    <property type="entry name" value="Glyas_Bleomycin-R_OHBP_Dase"/>
</dbReference>
<dbReference type="PANTHER" id="PTHR12110">
    <property type="entry name" value="HYDROXYPYRUVATE ISOMERASE"/>
    <property type="match status" value="1"/>
</dbReference>
<dbReference type="Proteomes" id="UP000284656">
    <property type="component" value="Unassembled WGS sequence"/>
</dbReference>
<comment type="caution">
    <text evidence="3">The sequence shown here is derived from an EMBL/GenBank/DDBJ whole genome shotgun (WGS) entry which is preliminary data.</text>
</comment>
<dbReference type="InterPro" id="IPR050312">
    <property type="entry name" value="IolE/XylAMocC-like"/>
</dbReference>
<feature type="region of interest" description="Disordered" evidence="1">
    <location>
        <begin position="267"/>
        <end position="289"/>
    </location>
</feature>
<dbReference type="PANTHER" id="PTHR12110:SF21">
    <property type="entry name" value="XYLOSE ISOMERASE-LIKE TIM BARREL DOMAIN-CONTAINING PROTEIN"/>
    <property type="match status" value="1"/>
</dbReference>
<evidence type="ECO:0000259" key="2">
    <source>
        <dbReference type="Pfam" id="PF01261"/>
    </source>
</evidence>
<dbReference type="InterPro" id="IPR013022">
    <property type="entry name" value="Xyl_isomerase-like_TIM-brl"/>
</dbReference>
<dbReference type="AlphaFoldDB" id="A0A423F952"/>
<dbReference type="Gene3D" id="3.20.20.150">
    <property type="entry name" value="Divalent-metal-dependent TIM barrel enzymes"/>
    <property type="match status" value="1"/>
</dbReference>
<evidence type="ECO:0000256" key="1">
    <source>
        <dbReference type="SAM" id="MobiDB-lite"/>
    </source>
</evidence>
<organism evidence="3 4">
    <name type="scientific">Pseudomonas poae</name>
    <dbReference type="NCBI Taxonomy" id="200451"/>
    <lineage>
        <taxon>Bacteria</taxon>
        <taxon>Pseudomonadati</taxon>
        <taxon>Pseudomonadota</taxon>
        <taxon>Gammaproteobacteria</taxon>
        <taxon>Pseudomonadales</taxon>
        <taxon>Pseudomonadaceae</taxon>
        <taxon>Pseudomonas</taxon>
    </lineage>
</organism>